<dbReference type="AlphaFoldDB" id="A0A191ZFG0"/>
<accession>A0A191ZFG0</accession>
<dbReference type="Gene3D" id="2.40.50.100">
    <property type="match status" value="1"/>
</dbReference>
<dbReference type="KEGG" id="haz:A9404_03710"/>
<dbReference type="Pfam" id="PF25876">
    <property type="entry name" value="HH_MFP_RND"/>
    <property type="match status" value="1"/>
</dbReference>
<dbReference type="InterPro" id="IPR058627">
    <property type="entry name" value="MdtA-like_C"/>
</dbReference>
<dbReference type="NCBIfam" id="TIGR01730">
    <property type="entry name" value="RND_mfp"/>
    <property type="match status" value="1"/>
</dbReference>
<dbReference type="SUPFAM" id="SSF111369">
    <property type="entry name" value="HlyD-like secretion proteins"/>
    <property type="match status" value="1"/>
</dbReference>
<keyword evidence="8" id="KW-1185">Reference proteome</keyword>
<feature type="domain" description="Multidrug resistance protein MdtA-like C-terminal permuted SH3" evidence="6">
    <location>
        <begin position="286"/>
        <end position="347"/>
    </location>
</feature>
<dbReference type="Gene3D" id="1.10.287.470">
    <property type="entry name" value="Helix hairpin bin"/>
    <property type="match status" value="1"/>
</dbReference>
<evidence type="ECO:0000259" key="5">
    <source>
        <dbReference type="Pfam" id="PF25944"/>
    </source>
</evidence>
<feature type="domain" description="Multidrug resistance protein MdtA-like alpha-helical hairpin" evidence="3">
    <location>
        <begin position="95"/>
        <end position="165"/>
    </location>
</feature>
<dbReference type="PANTHER" id="PTHR30158">
    <property type="entry name" value="ACRA/E-RELATED COMPONENT OF DRUG EFFLUX TRANSPORTER"/>
    <property type="match status" value="1"/>
</dbReference>
<dbReference type="GO" id="GO:0005886">
    <property type="term" value="C:plasma membrane"/>
    <property type="evidence" value="ECO:0007669"/>
    <property type="project" value="TreeGrafter"/>
</dbReference>
<sequence>MLCGLTTLALPALAKEAKEQPGGHKMPPPVVPVLTVQPQPVTVYETFTGSTAANRSVDVRAQIGGILDSRDYTEGQLIKKDASLFKIDDKPYVATLHEAQAAVSSAQAALNAAQRDWNRISTLFAKGVVSVKDRDDAQSALEIAKAGLQVANAKVSAAQINVNYTKVTAPITGIAGLRAVAVGNLIKPGDELVQINDIDPIQVLLTYSADNPYASTRALNPTPAHPTTALLMNAGKPIKGSVNYRSINVDPQTNTVKMRALFPNPAGDIKPNAFVRVKIQVAQFDNALVIPQTALTSGIRPGSYAVYTVSKDNEVHLSPVELGPDSDKGQIIESGLSAGERVVTDGLIKLRPGIQIEPLADKK</sequence>
<dbReference type="Gene3D" id="2.40.30.170">
    <property type="match status" value="1"/>
</dbReference>
<dbReference type="Pfam" id="PF25967">
    <property type="entry name" value="RND-MFP_C"/>
    <property type="match status" value="1"/>
</dbReference>
<evidence type="ECO:0000313" key="8">
    <source>
        <dbReference type="Proteomes" id="UP000078596"/>
    </source>
</evidence>
<dbReference type="Proteomes" id="UP000078596">
    <property type="component" value="Chromosome"/>
</dbReference>
<comment type="similarity">
    <text evidence="2">Belongs to the membrane fusion protein (MFP) (TC 8.A.1) family.</text>
</comment>
<organism evidence="7 8">
    <name type="scientific">Halothiobacillus diazotrophicus</name>
    <dbReference type="NCBI Taxonomy" id="1860122"/>
    <lineage>
        <taxon>Bacteria</taxon>
        <taxon>Pseudomonadati</taxon>
        <taxon>Pseudomonadota</taxon>
        <taxon>Gammaproteobacteria</taxon>
        <taxon>Chromatiales</taxon>
        <taxon>Halothiobacillaceae</taxon>
        <taxon>Halothiobacillus</taxon>
    </lineage>
</organism>
<feature type="domain" description="Multidrug resistance protein MdtA-like beta-barrel" evidence="5">
    <location>
        <begin position="200"/>
        <end position="282"/>
    </location>
</feature>
<reference evidence="7 8" key="1">
    <citation type="submission" date="2016-06" db="EMBL/GenBank/DDBJ databases">
        <title>Insight into the functional genes involving in sulfur oxidation in Pearl River water.</title>
        <authorList>
            <person name="Luo J."/>
            <person name="Tan X."/>
            <person name="Lin W."/>
        </authorList>
    </citation>
    <scope>NUCLEOTIDE SEQUENCE [LARGE SCALE GENOMIC DNA]</scope>
    <source>
        <strain evidence="7 8">LS2</strain>
    </source>
</reference>
<dbReference type="InterPro" id="IPR006143">
    <property type="entry name" value="RND_pump_MFP"/>
</dbReference>
<dbReference type="EMBL" id="CP016027">
    <property type="protein sequence ID" value="ANJ66603.1"/>
    <property type="molecule type" value="Genomic_DNA"/>
</dbReference>
<comment type="subcellular location">
    <subcellularLocation>
        <location evidence="1">Cell inner membrane</location>
        <topology evidence="1">Lipid-anchor</topology>
    </subcellularLocation>
</comment>
<protein>
    <submittedName>
        <fullName evidence="7">Uncharacterized protein</fullName>
    </submittedName>
</protein>
<evidence type="ECO:0000256" key="1">
    <source>
        <dbReference type="ARBA" id="ARBA00004519"/>
    </source>
</evidence>
<dbReference type="GO" id="GO:0030313">
    <property type="term" value="C:cell envelope"/>
    <property type="evidence" value="ECO:0007669"/>
    <property type="project" value="UniProtKB-SubCell"/>
</dbReference>
<evidence type="ECO:0000259" key="4">
    <source>
        <dbReference type="Pfam" id="PF25917"/>
    </source>
</evidence>
<feature type="domain" description="Multidrug resistance protein MdtA-like barrel-sandwich hybrid" evidence="4">
    <location>
        <begin position="55"/>
        <end position="192"/>
    </location>
</feature>
<dbReference type="GO" id="GO:0022857">
    <property type="term" value="F:transmembrane transporter activity"/>
    <property type="evidence" value="ECO:0007669"/>
    <property type="project" value="InterPro"/>
</dbReference>
<evidence type="ECO:0000259" key="3">
    <source>
        <dbReference type="Pfam" id="PF25876"/>
    </source>
</evidence>
<evidence type="ECO:0000259" key="6">
    <source>
        <dbReference type="Pfam" id="PF25967"/>
    </source>
</evidence>
<dbReference type="Pfam" id="PF25917">
    <property type="entry name" value="BSH_RND"/>
    <property type="match status" value="1"/>
</dbReference>
<dbReference type="STRING" id="1860122.A9404_03710"/>
<dbReference type="InterPro" id="IPR058625">
    <property type="entry name" value="MdtA-like_BSH"/>
</dbReference>
<dbReference type="GO" id="GO:0046677">
    <property type="term" value="P:response to antibiotic"/>
    <property type="evidence" value="ECO:0007669"/>
    <property type="project" value="TreeGrafter"/>
</dbReference>
<dbReference type="Pfam" id="PF25944">
    <property type="entry name" value="Beta-barrel_RND"/>
    <property type="match status" value="1"/>
</dbReference>
<gene>
    <name evidence="7" type="ORF">A9404_03710</name>
</gene>
<evidence type="ECO:0000256" key="2">
    <source>
        <dbReference type="ARBA" id="ARBA00009477"/>
    </source>
</evidence>
<name>A0A191ZFG0_9GAMM</name>
<dbReference type="InterPro" id="IPR058624">
    <property type="entry name" value="MdtA-like_HH"/>
</dbReference>
<dbReference type="Gene3D" id="2.40.420.20">
    <property type="match status" value="1"/>
</dbReference>
<evidence type="ECO:0000313" key="7">
    <source>
        <dbReference type="EMBL" id="ANJ66603.1"/>
    </source>
</evidence>
<dbReference type="InterPro" id="IPR058626">
    <property type="entry name" value="MdtA-like_b-barrel"/>
</dbReference>
<proteinExistence type="inferred from homology"/>